<dbReference type="SUPFAM" id="SSF88713">
    <property type="entry name" value="Glycoside hydrolase/deacetylase"/>
    <property type="match status" value="1"/>
</dbReference>
<keyword evidence="3" id="KW-0732">Signal</keyword>
<keyword evidence="1" id="KW-0479">Metal-binding</keyword>
<dbReference type="OrthoDB" id="9812065at2"/>
<comment type="caution">
    <text evidence="5">The sequence shown here is derived from an EMBL/GenBank/DDBJ whole genome shotgun (WGS) entry which is preliminary data.</text>
</comment>
<organism evidence="5 6">
    <name type="scientific">Salipaludibacillus keqinensis</name>
    <dbReference type="NCBI Taxonomy" id="2045207"/>
    <lineage>
        <taxon>Bacteria</taxon>
        <taxon>Bacillati</taxon>
        <taxon>Bacillota</taxon>
        <taxon>Bacilli</taxon>
        <taxon>Bacillales</taxon>
        <taxon>Bacillaceae</taxon>
    </lineage>
</organism>
<dbReference type="EMBL" id="PDOD01000002">
    <property type="protein sequence ID" value="PYZ93439.1"/>
    <property type="molecule type" value="Genomic_DNA"/>
</dbReference>
<protein>
    <submittedName>
        <fullName evidence="5">Polysaccharide deacetylase</fullName>
    </submittedName>
</protein>
<evidence type="ECO:0000256" key="1">
    <source>
        <dbReference type="ARBA" id="ARBA00022723"/>
    </source>
</evidence>
<name>A0A323TET2_9BACI</name>
<dbReference type="Pfam" id="PF01522">
    <property type="entry name" value="Polysacc_deac_1"/>
    <property type="match status" value="1"/>
</dbReference>
<keyword evidence="6" id="KW-1185">Reference proteome</keyword>
<evidence type="ECO:0000256" key="3">
    <source>
        <dbReference type="SAM" id="SignalP"/>
    </source>
</evidence>
<dbReference type="PANTHER" id="PTHR10587">
    <property type="entry name" value="GLYCOSYL TRANSFERASE-RELATED"/>
    <property type="match status" value="1"/>
</dbReference>
<dbReference type="GO" id="GO:0005975">
    <property type="term" value="P:carbohydrate metabolic process"/>
    <property type="evidence" value="ECO:0007669"/>
    <property type="project" value="InterPro"/>
</dbReference>
<dbReference type="InterPro" id="IPR012854">
    <property type="entry name" value="Cu_amine_oxidase-like_N"/>
</dbReference>
<feature type="signal peptide" evidence="3">
    <location>
        <begin position="1"/>
        <end position="32"/>
    </location>
</feature>
<dbReference type="GO" id="GO:0016020">
    <property type="term" value="C:membrane"/>
    <property type="evidence" value="ECO:0007669"/>
    <property type="project" value="TreeGrafter"/>
</dbReference>
<dbReference type="InterPro" id="IPR050248">
    <property type="entry name" value="Polysacc_deacetylase_ArnD"/>
</dbReference>
<accession>A0A323TET2</accession>
<dbReference type="Gene3D" id="3.20.20.370">
    <property type="entry name" value="Glycoside hydrolase/deacetylase"/>
    <property type="match status" value="1"/>
</dbReference>
<gene>
    <name evidence="5" type="ORF">CR194_09695</name>
</gene>
<evidence type="ECO:0000259" key="4">
    <source>
        <dbReference type="PROSITE" id="PS51677"/>
    </source>
</evidence>
<dbReference type="InterPro" id="IPR011330">
    <property type="entry name" value="Glyco_hydro/deAcase_b/a-brl"/>
</dbReference>
<feature type="domain" description="NodB homology" evidence="4">
    <location>
        <begin position="177"/>
        <end position="360"/>
    </location>
</feature>
<reference evidence="5 6" key="1">
    <citation type="submission" date="2017-10" db="EMBL/GenBank/DDBJ databases">
        <title>Bacillus sp. nov., a halophilic bacterium isolated from a Keqin Lake.</title>
        <authorList>
            <person name="Wang H."/>
        </authorList>
    </citation>
    <scope>NUCLEOTIDE SEQUENCE [LARGE SCALE GENOMIC DNA]</scope>
    <source>
        <strain evidence="5 6">KQ-12</strain>
    </source>
</reference>
<sequence length="367" mass="41364">MKLTRKSNIYLSLFNRKLISCLLMLICLTVFASAASAKESSLLESSIFVDNQPIQTQYVMKDGQMMVPALFFKYTGSRVNWNQTYDSIVFELGSVKFSNPTGSNYVDYQDETTNQWKRDQWPVASIHVDNQTFVPLVDVAKKLGLKIHYDDQSKTTSIQNPVQRTAKRIGSGPTSGKQIALTFDDGPDATYTTQILDILEEKGVPGTFFVVGQQVDKFPKLVRRIVRDGHGLANHSFTHPNFTKIQSSDVQNEILNTQRSIANVVRRQPDLFRPPYGLMTRADEDFLEKRGFRVILWSVDTLDWTGLSGDEIYSRVIQDISPGGIILQHNIDVNPGMLDGTVEALPRIIDQLKAEGYTFVTVQTLLD</sequence>
<evidence type="ECO:0000313" key="6">
    <source>
        <dbReference type="Proteomes" id="UP000248214"/>
    </source>
</evidence>
<dbReference type="Proteomes" id="UP000248214">
    <property type="component" value="Unassembled WGS sequence"/>
</dbReference>
<proteinExistence type="predicted"/>
<dbReference type="RefSeq" id="WP_110609471.1">
    <property type="nucleotide sequence ID" value="NZ_PDOD01000002.1"/>
</dbReference>
<dbReference type="SUPFAM" id="SSF55383">
    <property type="entry name" value="Copper amine oxidase, domain N"/>
    <property type="match status" value="1"/>
</dbReference>
<dbReference type="CDD" id="cd10917">
    <property type="entry name" value="CE4_NodB_like_6s_7s"/>
    <property type="match status" value="1"/>
</dbReference>
<dbReference type="PROSITE" id="PS51677">
    <property type="entry name" value="NODB"/>
    <property type="match status" value="1"/>
</dbReference>
<dbReference type="PANTHER" id="PTHR10587:SF133">
    <property type="entry name" value="CHITIN DEACETYLASE 1-RELATED"/>
    <property type="match status" value="1"/>
</dbReference>
<evidence type="ECO:0000313" key="5">
    <source>
        <dbReference type="EMBL" id="PYZ93439.1"/>
    </source>
</evidence>
<dbReference type="Pfam" id="PF07833">
    <property type="entry name" value="Cu_amine_oxidN1"/>
    <property type="match status" value="1"/>
</dbReference>
<keyword evidence="2" id="KW-0378">Hydrolase</keyword>
<feature type="chain" id="PRO_5039353853" evidence="3">
    <location>
        <begin position="33"/>
        <end position="367"/>
    </location>
</feature>
<dbReference type="InterPro" id="IPR036582">
    <property type="entry name" value="Mao_N_sf"/>
</dbReference>
<dbReference type="AlphaFoldDB" id="A0A323TET2"/>
<dbReference type="GO" id="GO:0016810">
    <property type="term" value="F:hydrolase activity, acting on carbon-nitrogen (but not peptide) bonds"/>
    <property type="evidence" value="ECO:0007669"/>
    <property type="project" value="InterPro"/>
</dbReference>
<dbReference type="InterPro" id="IPR002509">
    <property type="entry name" value="NODB_dom"/>
</dbReference>
<dbReference type="GO" id="GO:0046872">
    <property type="term" value="F:metal ion binding"/>
    <property type="evidence" value="ECO:0007669"/>
    <property type="project" value="UniProtKB-KW"/>
</dbReference>
<evidence type="ECO:0000256" key="2">
    <source>
        <dbReference type="ARBA" id="ARBA00022801"/>
    </source>
</evidence>